<dbReference type="GO" id="GO:0032259">
    <property type="term" value="P:methylation"/>
    <property type="evidence" value="ECO:0007669"/>
    <property type="project" value="UniProtKB-KW"/>
</dbReference>
<dbReference type="GO" id="GO:0008168">
    <property type="term" value="F:methyltransferase activity"/>
    <property type="evidence" value="ECO:0007669"/>
    <property type="project" value="UniProtKB-KW"/>
</dbReference>
<dbReference type="InterPro" id="IPR029063">
    <property type="entry name" value="SAM-dependent_MTases_sf"/>
</dbReference>
<evidence type="ECO:0000256" key="2">
    <source>
        <dbReference type="ARBA" id="ARBA00022679"/>
    </source>
</evidence>
<keyword evidence="3" id="KW-0949">S-adenosyl-L-methionine</keyword>
<dbReference type="Pfam" id="PF13489">
    <property type="entry name" value="Methyltransf_23"/>
    <property type="match status" value="1"/>
</dbReference>
<dbReference type="PANTHER" id="PTHR43464">
    <property type="entry name" value="METHYLTRANSFERASE"/>
    <property type="match status" value="1"/>
</dbReference>
<dbReference type="RefSeq" id="WP_220300595.1">
    <property type="nucleotide sequence ID" value="NZ_JAEUAW010000006.1"/>
</dbReference>
<name>A0ABS7HN74_9MICO</name>
<keyword evidence="1 4" id="KW-0489">Methyltransferase</keyword>
<evidence type="ECO:0000313" key="4">
    <source>
        <dbReference type="EMBL" id="MBW9093865.1"/>
    </source>
</evidence>
<evidence type="ECO:0000313" key="5">
    <source>
        <dbReference type="Proteomes" id="UP001196843"/>
    </source>
</evidence>
<gene>
    <name evidence="4" type="ORF">JNB62_09240</name>
</gene>
<evidence type="ECO:0000256" key="3">
    <source>
        <dbReference type="ARBA" id="ARBA00022691"/>
    </source>
</evidence>
<comment type="caution">
    <text evidence="4">The sequence shown here is derived from an EMBL/GenBank/DDBJ whole genome shotgun (WGS) entry which is preliminary data.</text>
</comment>
<evidence type="ECO:0000256" key="1">
    <source>
        <dbReference type="ARBA" id="ARBA00022603"/>
    </source>
</evidence>
<sequence>MVTLPSQPHDHRAIAEGFGSDAARYDRARPQYPTALADEVLDGLSGRRVLDVGIGTGIAALPFLRAGCDVHGVEPDERMAEIARARGISVDIARFEEWDAPGRRFDAVISGQSWHWIEPVVGAQRAAAALVDGGRIALFWNAGDPPREIAAGFAEVYRSVETGLPFTPFASDASAAEGYGRFVDAAAEGLRAAGAFRTPRPLRITWSAHVTREAWLDQVPTSGGHDSIPPESLERLLQGMGSVIDRAGGAFEMAYTTVGLLAERAPRE</sequence>
<protein>
    <submittedName>
        <fullName evidence="4">Class I SAM-dependent methyltransferase</fullName>
    </submittedName>
</protein>
<dbReference type="Gene3D" id="3.40.50.150">
    <property type="entry name" value="Vaccinia Virus protein VP39"/>
    <property type="match status" value="1"/>
</dbReference>
<keyword evidence="5" id="KW-1185">Reference proteome</keyword>
<dbReference type="CDD" id="cd02440">
    <property type="entry name" value="AdoMet_MTases"/>
    <property type="match status" value="1"/>
</dbReference>
<organism evidence="4 5">
    <name type="scientific">Microbacterium jejuense</name>
    <dbReference type="NCBI Taxonomy" id="1263637"/>
    <lineage>
        <taxon>Bacteria</taxon>
        <taxon>Bacillati</taxon>
        <taxon>Actinomycetota</taxon>
        <taxon>Actinomycetes</taxon>
        <taxon>Micrococcales</taxon>
        <taxon>Microbacteriaceae</taxon>
        <taxon>Microbacterium</taxon>
    </lineage>
</organism>
<dbReference type="Proteomes" id="UP001196843">
    <property type="component" value="Unassembled WGS sequence"/>
</dbReference>
<accession>A0ABS7HN74</accession>
<keyword evidence="2" id="KW-0808">Transferase</keyword>
<proteinExistence type="predicted"/>
<reference evidence="4 5" key="1">
    <citation type="journal article" date="2021" name="MBio">
        <title>Poor Competitiveness of Bradyrhizobium in Pigeon Pea Root Colonization in Indian Soils.</title>
        <authorList>
            <person name="Chalasani D."/>
            <person name="Basu A."/>
            <person name="Pullabhotla S.V.S.R.N."/>
            <person name="Jorrin B."/>
            <person name="Neal A.L."/>
            <person name="Poole P.S."/>
            <person name="Podile A.R."/>
            <person name="Tkacz A."/>
        </authorList>
    </citation>
    <scope>NUCLEOTIDE SEQUENCE [LARGE SCALE GENOMIC DNA]</scope>
    <source>
        <strain evidence="4 5">HU14</strain>
    </source>
</reference>
<dbReference type="PANTHER" id="PTHR43464:SF19">
    <property type="entry name" value="UBIQUINONE BIOSYNTHESIS O-METHYLTRANSFERASE, MITOCHONDRIAL"/>
    <property type="match status" value="1"/>
</dbReference>
<dbReference type="EMBL" id="JAEUAW010000006">
    <property type="protein sequence ID" value="MBW9093865.1"/>
    <property type="molecule type" value="Genomic_DNA"/>
</dbReference>
<dbReference type="SUPFAM" id="SSF53335">
    <property type="entry name" value="S-adenosyl-L-methionine-dependent methyltransferases"/>
    <property type="match status" value="1"/>
</dbReference>